<feature type="region of interest" description="Disordered" evidence="2">
    <location>
        <begin position="235"/>
        <end position="278"/>
    </location>
</feature>
<evidence type="ECO:0000313" key="5">
    <source>
        <dbReference type="Proteomes" id="UP000253046"/>
    </source>
</evidence>
<reference evidence="4 5" key="1">
    <citation type="submission" date="2018-06" db="EMBL/GenBank/DDBJ databases">
        <title>Genomic Encyclopedia of Type Strains, Phase IV (KMG-IV): sequencing the most valuable type-strain genomes for metagenomic binning, comparative biology and taxonomic classification.</title>
        <authorList>
            <person name="Goeker M."/>
        </authorList>
    </citation>
    <scope>NUCLEOTIDE SEQUENCE [LARGE SCALE GENOMIC DNA]</scope>
    <source>
        <strain evidence="4 5">DSM 30166</strain>
    </source>
</reference>
<accession>A0A366I5Y1</accession>
<dbReference type="Pfam" id="PF01464">
    <property type="entry name" value="SLT"/>
    <property type="match status" value="1"/>
</dbReference>
<dbReference type="CDD" id="cd00254">
    <property type="entry name" value="LT-like"/>
    <property type="match status" value="1"/>
</dbReference>
<proteinExistence type="inferred from homology"/>
<evidence type="ECO:0000259" key="3">
    <source>
        <dbReference type="Pfam" id="PF01464"/>
    </source>
</evidence>
<dbReference type="Proteomes" id="UP000253046">
    <property type="component" value="Unassembled WGS sequence"/>
</dbReference>
<dbReference type="RefSeq" id="WP_205680202.1">
    <property type="nucleotide sequence ID" value="NZ_AGJP01000001.1"/>
</dbReference>
<feature type="compositionally biased region" description="Polar residues" evidence="2">
    <location>
        <begin position="235"/>
        <end position="251"/>
    </location>
</feature>
<dbReference type="SUPFAM" id="SSF53955">
    <property type="entry name" value="Lysozyme-like"/>
    <property type="match status" value="1"/>
</dbReference>
<evidence type="ECO:0000256" key="2">
    <source>
        <dbReference type="SAM" id="MobiDB-lite"/>
    </source>
</evidence>
<evidence type="ECO:0000313" key="4">
    <source>
        <dbReference type="EMBL" id="RBP62707.1"/>
    </source>
</evidence>
<dbReference type="InterPro" id="IPR008258">
    <property type="entry name" value="Transglycosylase_SLT_dom_1"/>
</dbReference>
<gene>
    <name evidence="4" type="ORF">DES54_11544</name>
</gene>
<dbReference type="EMBL" id="QNRY01000015">
    <property type="protein sequence ID" value="RBP62707.1"/>
    <property type="molecule type" value="Genomic_DNA"/>
</dbReference>
<protein>
    <submittedName>
        <fullName evidence="4">Transglycosylase-like protein with SLT domain</fullName>
    </submittedName>
</protein>
<keyword evidence="5" id="KW-1185">Reference proteome</keyword>
<comment type="caution">
    <text evidence="4">The sequence shown here is derived from an EMBL/GenBank/DDBJ whole genome shotgun (WGS) entry which is preliminary data.</text>
</comment>
<comment type="similarity">
    <text evidence="1">Belongs to the transglycosylase Slt family.</text>
</comment>
<organism evidence="4 5">
    <name type="scientific">Brenneria salicis ATCC 15712 = DSM 30166</name>
    <dbReference type="NCBI Taxonomy" id="714314"/>
    <lineage>
        <taxon>Bacteria</taxon>
        <taxon>Pseudomonadati</taxon>
        <taxon>Pseudomonadota</taxon>
        <taxon>Gammaproteobacteria</taxon>
        <taxon>Enterobacterales</taxon>
        <taxon>Pectobacteriaceae</taxon>
        <taxon>Brenneria</taxon>
    </lineage>
</organism>
<dbReference type="PANTHER" id="PTHR37423">
    <property type="entry name" value="SOLUBLE LYTIC MUREIN TRANSGLYCOSYLASE-RELATED"/>
    <property type="match status" value="1"/>
</dbReference>
<dbReference type="InterPro" id="IPR023346">
    <property type="entry name" value="Lysozyme-like_dom_sf"/>
</dbReference>
<name>A0A366I5Y1_9GAMM</name>
<sequence>MRYPFRIPHLLSRRSPIPLFANRPSHPFVPLDDPPAGWCRYGDRTPVRSAVLLLSAVLSVAMPLPCSAQPEPVQRPSQADPHAAHIAEAAQRFGIPAAWIRAVMRVESANNVRAISPKGAMGLMQIMPATWADLRTRHRLGSDPYDPRDNIMAGAAYLRELHDRYGSSGFLAAYNAGPGRYEEHLAGRPLPAETRAYVATLAPLVGGGVITTPVEVAAADPLSWTRAPLFVAQAERTSSADPVRSNDTSAATPVRDGSAIGPQSGGLFVARAETGGPR</sequence>
<evidence type="ECO:0000256" key="1">
    <source>
        <dbReference type="ARBA" id="ARBA00007734"/>
    </source>
</evidence>
<dbReference type="Gene3D" id="1.10.530.10">
    <property type="match status" value="1"/>
</dbReference>
<feature type="domain" description="Transglycosylase SLT" evidence="3">
    <location>
        <begin position="86"/>
        <end position="184"/>
    </location>
</feature>
<dbReference type="AlphaFoldDB" id="A0A366I5Y1"/>
<dbReference type="PANTHER" id="PTHR37423:SF2">
    <property type="entry name" value="MEMBRANE-BOUND LYTIC MUREIN TRANSGLYCOSYLASE C"/>
    <property type="match status" value="1"/>
</dbReference>